<dbReference type="InterPro" id="IPR000261">
    <property type="entry name" value="EH_dom"/>
</dbReference>
<sequence>MTVLFQMNVRGKDVVPAQEAAAFLKRSNLNATTLGQVRPVLLNSGLPSTALARIWELADMDKDGKLDRIEMSVALHLVYCALQGEPVPDVLPPSLIHPTKRELVQFSSSVPPVLTSQWSGGRQRTSSVVSLEGPEHPTSESERVRPQSVQPTAVTTPTIF</sequence>
<reference evidence="7" key="1">
    <citation type="submission" date="2017-02" db="UniProtKB">
        <authorList>
            <consortium name="WormBaseParasite"/>
        </authorList>
    </citation>
    <scope>IDENTIFICATION</scope>
</reference>
<feature type="domain" description="EH" evidence="3">
    <location>
        <begin position="24"/>
        <end position="102"/>
    </location>
</feature>
<evidence type="ECO:0000259" key="4">
    <source>
        <dbReference type="PROSITE" id="PS50222"/>
    </source>
</evidence>
<feature type="compositionally biased region" description="Polar residues" evidence="2">
    <location>
        <begin position="147"/>
        <end position="160"/>
    </location>
</feature>
<organism evidence="7">
    <name type="scientific">Brugia timori</name>
    <dbReference type="NCBI Taxonomy" id="42155"/>
    <lineage>
        <taxon>Eukaryota</taxon>
        <taxon>Metazoa</taxon>
        <taxon>Ecdysozoa</taxon>
        <taxon>Nematoda</taxon>
        <taxon>Chromadorea</taxon>
        <taxon>Rhabditida</taxon>
        <taxon>Spirurina</taxon>
        <taxon>Spiruromorpha</taxon>
        <taxon>Filarioidea</taxon>
        <taxon>Onchocercidae</taxon>
        <taxon>Brugia</taxon>
    </lineage>
</organism>
<dbReference type="AlphaFoldDB" id="A0A0R3QLT6"/>
<dbReference type="STRING" id="42155.A0A0R3QLT6"/>
<dbReference type="Pfam" id="PF12763">
    <property type="entry name" value="EH"/>
    <property type="match status" value="1"/>
</dbReference>
<evidence type="ECO:0000313" key="6">
    <source>
        <dbReference type="Proteomes" id="UP000280834"/>
    </source>
</evidence>
<dbReference type="Proteomes" id="UP000280834">
    <property type="component" value="Unassembled WGS sequence"/>
</dbReference>
<feature type="region of interest" description="Disordered" evidence="2">
    <location>
        <begin position="114"/>
        <end position="160"/>
    </location>
</feature>
<reference evidence="5 6" key="2">
    <citation type="submission" date="2018-11" db="EMBL/GenBank/DDBJ databases">
        <authorList>
            <consortium name="Pathogen Informatics"/>
        </authorList>
    </citation>
    <scope>NUCLEOTIDE SEQUENCE [LARGE SCALE GENOMIC DNA]</scope>
</reference>
<feature type="compositionally biased region" description="Polar residues" evidence="2">
    <location>
        <begin position="114"/>
        <end position="129"/>
    </location>
</feature>
<dbReference type="PROSITE" id="PS50222">
    <property type="entry name" value="EF_HAND_2"/>
    <property type="match status" value="1"/>
</dbReference>
<dbReference type="InterPro" id="IPR018247">
    <property type="entry name" value="EF_Hand_1_Ca_BS"/>
</dbReference>
<dbReference type="GO" id="GO:0005737">
    <property type="term" value="C:cytoplasm"/>
    <property type="evidence" value="ECO:0007669"/>
    <property type="project" value="TreeGrafter"/>
</dbReference>
<dbReference type="GO" id="GO:0005886">
    <property type="term" value="C:plasma membrane"/>
    <property type="evidence" value="ECO:0007669"/>
    <property type="project" value="TreeGrafter"/>
</dbReference>
<evidence type="ECO:0000256" key="2">
    <source>
        <dbReference type="SAM" id="MobiDB-lite"/>
    </source>
</evidence>
<name>A0A0R3QLT6_9BILA</name>
<dbReference type="InterPro" id="IPR011992">
    <property type="entry name" value="EF-hand-dom_pair"/>
</dbReference>
<dbReference type="PROSITE" id="PS50031">
    <property type="entry name" value="EH"/>
    <property type="match status" value="1"/>
</dbReference>
<dbReference type="SUPFAM" id="SSF47473">
    <property type="entry name" value="EF-hand"/>
    <property type="match status" value="1"/>
</dbReference>
<evidence type="ECO:0000256" key="1">
    <source>
        <dbReference type="ARBA" id="ARBA00022837"/>
    </source>
</evidence>
<evidence type="ECO:0000313" key="7">
    <source>
        <dbReference type="WBParaSite" id="BTMF_0000866801-mRNA-1"/>
    </source>
</evidence>
<proteinExistence type="predicted"/>
<dbReference type="GO" id="GO:0005509">
    <property type="term" value="F:calcium ion binding"/>
    <property type="evidence" value="ECO:0007669"/>
    <property type="project" value="InterPro"/>
</dbReference>
<dbReference type="EMBL" id="UZAG01015686">
    <property type="protein sequence ID" value="VDO22514.1"/>
    <property type="molecule type" value="Genomic_DNA"/>
</dbReference>
<gene>
    <name evidence="5" type="ORF">BTMF_LOCUS6719</name>
</gene>
<dbReference type="PANTHER" id="PTHR11216:SF170">
    <property type="entry name" value="DYNAMIN ASSOCIATED PROTEIN 160, ISOFORM D"/>
    <property type="match status" value="1"/>
</dbReference>
<evidence type="ECO:0000313" key="5">
    <source>
        <dbReference type="EMBL" id="VDO22514.1"/>
    </source>
</evidence>
<dbReference type="GO" id="GO:0006897">
    <property type="term" value="P:endocytosis"/>
    <property type="evidence" value="ECO:0007669"/>
    <property type="project" value="TreeGrafter"/>
</dbReference>
<accession>A0A0R3QLT6</accession>
<dbReference type="CDD" id="cd00052">
    <property type="entry name" value="EH"/>
    <property type="match status" value="1"/>
</dbReference>
<keyword evidence="6" id="KW-1185">Reference proteome</keyword>
<protein>
    <submittedName>
        <fullName evidence="7">Epidermal growth factor receptor substrate 15-like 1</fullName>
    </submittedName>
</protein>
<dbReference type="SMART" id="SM00027">
    <property type="entry name" value="EH"/>
    <property type="match status" value="1"/>
</dbReference>
<evidence type="ECO:0000259" key="3">
    <source>
        <dbReference type="PROSITE" id="PS50031"/>
    </source>
</evidence>
<dbReference type="PROSITE" id="PS00018">
    <property type="entry name" value="EF_HAND_1"/>
    <property type="match status" value="1"/>
</dbReference>
<dbReference type="Gene3D" id="1.10.238.10">
    <property type="entry name" value="EF-hand"/>
    <property type="match status" value="1"/>
</dbReference>
<dbReference type="GO" id="GO:0016197">
    <property type="term" value="P:endosomal transport"/>
    <property type="evidence" value="ECO:0007669"/>
    <property type="project" value="TreeGrafter"/>
</dbReference>
<dbReference type="PANTHER" id="PTHR11216">
    <property type="entry name" value="EH DOMAIN"/>
    <property type="match status" value="1"/>
</dbReference>
<dbReference type="WBParaSite" id="BTMF_0000866801-mRNA-1">
    <property type="protein sequence ID" value="BTMF_0000866801-mRNA-1"/>
    <property type="gene ID" value="BTMF_0000866801"/>
</dbReference>
<feature type="domain" description="EF-hand" evidence="4">
    <location>
        <begin position="46"/>
        <end position="81"/>
    </location>
</feature>
<keyword evidence="1" id="KW-0106">Calcium</keyword>
<dbReference type="InterPro" id="IPR002048">
    <property type="entry name" value="EF_hand_dom"/>
</dbReference>
<feature type="compositionally biased region" description="Basic and acidic residues" evidence="2">
    <location>
        <begin position="133"/>
        <end position="145"/>
    </location>
</feature>